<dbReference type="InterPro" id="IPR033337">
    <property type="entry name" value="TORTIFOLIA1/SINE1-2"/>
</dbReference>
<feature type="region of interest" description="Disordered" evidence="1">
    <location>
        <begin position="1"/>
        <end position="20"/>
    </location>
</feature>
<dbReference type="AlphaFoldDB" id="A0AAN8ZHD3"/>
<dbReference type="SUPFAM" id="SSF48371">
    <property type="entry name" value="ARM repeat"/>
    <property type="match status" value="1"/>
</dbReference>
<gene>
    <name evidence="4" type="ORF">RJ641_026581</name>
</gene>
<feature type="compositionally biased region" description="Basic residues" evidence="1">
    <location>
        <begin position="1"/>
        <end position="16"/>
    </location>
</feature>
<evidence type="ECO:0000256" key="1">
    <source>
        <dbReference type="SAM" id="MobiDB-lite"/>
    </source>
</evidence>
<evidence type="ECO:0000313" key="5">
    <source>
        <dbReference type="Proteomes" id="UP001370490"/>
    </source>
</evidence>
<feature type="domain" description="TORTIFOLIA1/SINE1-2 N-terminal" evidence="3">
    <location>
        <begin position="27"/>
        <end position="304"/>
    </location>
</feature>
<proteinExistence type="predicted"/>
<dbReference type="InterPro" id="IPR011989">
    <property type="entry name" value="ARM-like"/>
</dbReference>
<comment type="caution">
    <text evidence="4">The sequence shown here is derived from an EMBL/GenBank/DDBJ whole genome shotgun (WGS) entry which is preliminary data.</text>
</comment>
<dbReference type="InterPro" id="IPR057600">
    <property type="entry name" value="TORTIFOLIA1/SINE1-2_N"/>
</dbReference>
<dbReference type="InterPro" id="IPR016024">
    <property type="entry name" value="ARM-type_fold"/>
</dbReference>
<dbReference type="GO" id="GO:0008017">
    <property type="term" value="F:microtubule binding"/>
    <property type="evidence" value="ECO:0007669"/>
    <property type="project" value="InterPro"/>
</dbReference>
<dbReference type="InterPro" id="IPR057599">
    <property type="entry name" value="TORTIFOLIA1/TORL1-2_C"/>
</dbReference>
<accession>A0AAN8ZHD3</accession>
<evidence type="ECO:0000259" key="2">
    <source>
        <dbReference type="Pfam" id="PF24713"/>
    </source>
</evidence>
<evidence type="ECO:0000259" key="3">
    <source>
        <dbReference type="Pfam" id="PF24714"/>
    </source>
</evidence>
<name>A0AAN8ZHD3_9MAGN</name>
<dbReference type="PANTHER" id="PTHR31355">
    <property type="entry name" value="MICROTUBULE-ASSOCIATED PROTEIN TORTIFOLIA1"/>
    <property type="match status" value="1"/>
</dbReference>
<organism evidence="4 5">
    <name type="scientific">Dillenia turbinata</name>
    <dbReference type="NCBI Taxonomy" id="194707"/>
    <lineage>
        <taxon>Eukaryota</taxon>
        <taxon>Viridiplantae</taxon>
        <taxon>Streptophyta</taxon>
        <taxon>Embryophyta</taxon>
        <taxon>Tracheophyta</taxon>
        <taxon>Spermatophyta</taxon>
        <taxon>Magnoliopsida</taxon>
        <taxon>eudicotyledons</taxon>
        <taxon>Gunneridae</taxon>
        <taxon>Pentapetalae</taxon>
        <taxon>Dilleniales</taxon>
        <taxon>Dilleniaceae</taxon>
        <taxon>Dillenia</taxon>
    </lineage>
</organism>
<feature type="compositionally biased region" description="Polar residues" evidence="1">
    <location>
        <begin position="703"/>
        <end position="713"/>
    </location>
</feature>
<dbReference type="Pfam" id="PF24714">
    <property type="entry name" value="TOR1L1_N"/>
    <property type="match status" value="1"/>
</dbReference>
<keyword evidence="5" id="KW-1185">Reference proteome</keyword>
<dbReference type="Gene3D" id="1.25.10.10">
    <property type="entry name" value="Leucine-rich Repeat Variant"/>
    <property type="match status" value="1"/>
</dbReference>
<reference evidence="4 5" key="1">
    <citation type="submission" date="2023-12" db="EMBL/GenBank/DDBJ databases">
        <title>A high-quality genome assembly for Dillenia turbinata (Dilleniales).</title>
        <authorList>
            <person name="Chanderbali A."/>
        </authorList>
    </citation>
    <scope>NUCLEOTIDE SEQUENCE [LARGE SCALE GENOMIC DNA]</scope>
    <source>
        <strain evidence="4">LSX21</strain>
        <tissue evidence="4">Leaf</tissue>
    </source>
</reference>
<feature type="domain" description="TORTIFOLIA1/TORL1-2 C-terminal" evidence="2">
    <location>
        <begin position="740"/>
        <end position="869"/>
    </location>
</feature>
<dbReference type="Pfam" id="PF24713">
    <property type="entry name" value="TOR1L1_C"/>
    <property type="match status" value="1"/>
</dbReference>
<evidence type="ECO:0000313" key="4">
    <source>
        <dbReference type="EMBL" id="KAK6941204.1"/>
    </source>
</evidence>
<feature type="region of interest" description="Disordered" evidence="1">
    <location>
        <begin position="690"/>
        <end position="722"/>
    </location>
</feature>
<dbReference type="EMBL" id="JBAMMX010000004">
    <property type="protein sequence ID" value="KAK6941204.1"/>
    <property type="molecule type" value="Genomic_DNA"/>
</dbReference>
<dbReference type="GO" id="GO:0005874">
    <property type="term" value="C:microtubule"/>
    <property type="evidence" value="ECO:0007669"/>
    <property type="project" value="InterPro"/>
</dbReference>
<protein>
    <submittedName>
        <fullName evidence="4">HEAT repeat</fullName>
    </submittedName>
</protein>
<sequence>MSLKKMKNHTHLKPKGTPRANPQQVIFELKHRVVLALNKLADRDTYQIGVEELEKTAECLTSEGIVPFLSCILDTDSEQKSAVRKECIRMMGVLTSFHGAVIGQHLGKMVGSIVKRLKDTDSVVRDACVETFGVLASKLGCGGSEGDGVFVMLVKPLFEALGEQNRQVQSGSALCLARVIESTPDPPVPILERMLTRTIKLLKNPHFMAKPAVIELNKSILMAGGAPTHNTLSTAITSIQAALKNSDWNTRKAASVALGDLVLSGGSYLGSFKASCIRSLDCCRFDKVKPVRDAVLHSLQLWKSTPGSDTPEPSEAGSSIKGLVQLVSITFLLIYLLDKPDVKLVSSLGGSCTLSYALLTTGKNLCGGDYSDVTSVSDFGWKDATLKKIAGDSINKRGPLSNRRTCQNFVENPQCCKLDDWHVEIAVPKTKVIRSADAHNEESEGSSVTKMVEGMSADVISMQDSGFDYVPRDDKQDCSSVSNLVIDNFESKRMAFSHDHGEDSGLVKPMGRNREFAVEDISCEERMRFAKMQDRQSLESTITESSSRAISGCCVQTANEMVSIRKQLLEIESKQSSLMELLQVFTTNTMESLSMIQSKVLGLEYVVDKIAEGLVHGRKSSDLATTKLLKSKTVASPRISTSSPRPSIDIHNRQSSILPSKERETVGETYTRSRLSNFMKQDADIWADPTAKVSRKPVGKSPSKISGQETPSMAHSDRKMEPVRSSTYNANARQNGMNILWIRVKGFLHEGDLDSAYTEALCSGDELVLIELVNRTGPVLESLSHRTANDVLSTLVSYFLEQRFMHSIIPWLQQVVELSSIHGPNYLVLSAKARIELLSAIQEAAKLEYLSLAERRSVAKLAMKLQQVWGKILLTRDSKYNAAIHGAR</sequence>
<dbReference type="Proteomes" id="UP001370490">
    <property type="component" value="Unassembled WGS sequence"/>
</dbReference>
<dbReference type="PANTHER" id="PTHR31355:SF22">
    <property type="entry name" value="TORTIFOLIA1-LIKE PROTEIN 2"/>
    <property type="match status" value="1"/>
</dbReference>